<evidence type="ECO:0008006" key="3">
    <source>
        <dbReference type="Google" id="ProtNLM"/>
    </source>
</evidence>
<dbReference type="SUPFAM" id="SSF53271">
    <property type="entry name" value="PRTase-like"/>
    <property type="match status" value="1"/>
</dbReference>
<accession>A0A418MCH1</accession>
<dbReference type="InterPro" id="IPR023214">
    <property type="entry name" value="HAD_sf"/>
</dbReference>
<dbReference type="CDD" id="cd01427">
    <property type="entry name" value="HAD_like"/>
    <property type="match status" value="1"/>
</dbReference>
<dbReference type="InterPro" id="IPR036412">
    <property type="entry name" value="HAD-like_sf"/>
</dbReference>
<gene>
    <name evidence="1" type="ORF">DYU11_13975</name>
</gene>
<name>A0A418MCH1_9BACT</name>
<dbReference type="Gene3D" id="3.40.50.1000">
    <property type="entry name" value="HAD superfamily/HAD-like"/>
    <property type="match status" value="1"/>
</dbReference>
<dbReference type="CDD" id="cd06223">
    <property type="entry name" value="PRTases_typeI"/>
    <property type="match status" value="1"/>
</dbReference>
<dbReference type="Gene3D" id="3.40.50.2020">
    <property type="match status" value="1"/>
</dbReference>
<sequence length="427" mass="48440">MHTSFMFLLIDLDGTLTDTAHEKFKPYKDGLEETNVADIPLIEGAKEFIIRAKSNGHKPIIISDSHPRYVNIIADKIFQLPSLSLADKPNSAKTTSYLKSTLNGEATPENSIVIGDTWLDIELGRALNFPTILTTFYFASSQENRDGIGQNWKHIKSGPTFYAKDFYEIHNILNNPTQNLLAIEAIFKGAYSSKAVKFKTIKNSERFTAYRTLARQNAGQCDKYAVADKYFEFHRADRSQEVLKNLSDAIGYYIESVQNSMPSTLWDYFTYVSDKATTQPPNKLGELFSQIQTNIPKANLIRWVEQIEGSIRNQKDYRSRRDFVDKHIFIDRNTNLSGKNIVVLDDQFTTGGTAYSICGKFIERGARNVLFITMFYLISTVECERACPKCGTKLQVKINRSRGTRFLSCVSPRYGGKGCGEFIENIF</sequence>
<evidence type="ECO:0000313" key="2">
    <source>
        <dbReference type="Proteomes" id="UP000283523"/>
    </source>
</evidence>
<proteinExistence type="predicted"/>
<dbReference type="EMBL" id="QXED01000003">
    <property type="protein sequence ID" value="RIV24067.1"/>
    <property type="molecule type" value="Genomic_DNA"/>
</dbReference>
<dbReference type="AlphaFoldDB" id="A0A418MCH1"/>
<dbReference type="InterPro" id="IPR029057">
    <property type="entry name" value="PRTase-like"/>
</dbReference>
<dbReference type="InterPro" id="IPR000836">
    <property type="entry name" value="PRTase_dom"/>
</dbReference>
<dbReference type="Proteomes" id="UP000283523">
    <property type="component" value="Unassembled WGS sequence"/>
</dbReference>
<dbReference type="SUPFAM" id="SSF56784">
    <property type="entry name" value="HAD-like"/>
    <property type="match status" value="1"/>
</dbReference>
<comment type="caution">
    <text evidence="1">The sequence shown here is derived from an EMBL/GenBank/DDBJ whole genome shotgun (WGS) entry which is preliminary data.</text>
</comment>
<evidence type="ECO:0000313" key="1">
    <source>
        <dbReference type="EMBL" id="RIV24067.1"/>
    </source>
</evidence>
<organism evidence="1 2">
    <name type="scientific">Fibrisoma montanum</name>
    <dbReference type="NCBI Taxonomy" id="2305895"/>
    <lineage>
        <taxon>Bacteria</taxon>
        <taxon>Pseudomonadati</taxon>
        <taxon>Bacteroidota</taxon>
        <taxon>Cytophagia</taxon>
        <taxon>Cytophagales</taxon>
        <taxon>Spirosomataceae</taxon>
        <taxon>Fibrisoma</taxon>
    </lineage>
</organism>
<reference evidence="1 2" key="1">
    <citation type="submission" date="2018-08" db="EMBL/GenBank/DDBJ databases">
        <title>Fibrisoma montanum sp. nov., isolated from Danxia mountain soil.</title>
        <authorList>
            <person name="Huang Y."/>
        </authorList>
    </citation>
    <scope>NUCLEOTIDE SEQUENCE [LARGE SCALE GENOMIC DNA]</scope>
    <source>
        <strain evidence="1 2">HYT19</strain>
    </source>
</reference>
<protein>
    <recommendedName>
        <fullName evidence="3">Phosphoribosyltransferase domain-containing protein</fullName>
    </recommendedName>
</protein>
<keyword evidence="2" id="KW-1185">Reference proteome</keyword>